<proteinExistence type="predicted"/>
<dbReference type="GeneID" id="73813107"/>
<name>A0A8D6PT11_9EURY</name>
<accession>A0A8D6PT11</accession>
<reference evidence="2 3" key="1">
    <citation type="submission" date="2020-04" db="EMBL/GenBank/DDBJ databases">
        <authorList>
            <consortium name="Genoscope - CEA"/>
            <person name="William W."/>
        </authorList>
    </citation>
    <scope>NUCLEOTIDE SEQUENCE [LARGE SCALE GENOMIC DNA]</scope>
    <source>
        <strain evidence="2 3">SG7</strain>
    </source>
</reference>
<keyword evidence="1" id="KW-0472">Membrane</keyword>
<sequence length="40" mass="4208">MKVMGVDVKKAVVSAVIFFAVFVALSAVIKAVLPGDQDLM</sequence>
<keyword evidence="3" id="KW-1185">Reference proteome</keyword>
<dbReference type="RefSeq" id="WP_256441011.1">
    <property type="nucleotide sequence ID" value="NZ_LR792632.1"/>
</dbReference>
<dbReference type="KEGG" id="mesg:MLAUSG7_0599"/>
<evidence type="ECO:0000313" key="2">
    <source>
        <dbReference type="EMBL" id="CAB3288209.1"/>
    </source>
</evidence>
<dbReference type="Proteomes" id="UP000679213">
    <property type="component" value="Chromosome I"/>
</dbReference>
<keyword evidence="1" id="KW-1133">Transmembrane helix</keyword>
<gene>
    <name evidence="2" type="ORF">MLAUSG7_0599</name>
</gene>
<evidence type="ECO:0000256" key="1">
    <source>
        <dbReference type="SAM" id="Phobius"/>
    </source>
</evidence>
<feature type="transmembrane region" description="Helical" evidence="1">
    <location>
        <begin position="12"/>
        <end position="33"/>
    </location>
</feature>
<organism evidence="2 3">
    <name type="scientific">Methanocaldococcus lauensis</name>
    <dbReference type="NCBI Taxonomy" id="2546128"/>
    <lineage>
        <taxon>Archaea</taxon>
        <taxon>Methanobacteriati</taxon>
        <taxon>Methanobacteriota</taxon>
        <taxon>Methanomada group</taxon>
        <taxon>Methanococci</taxon>
        <taxon>Methanococcales</taxon>
        <taxon>Methanocaldococcaceae</taxon>
        <taxon>Methanocaldococcus</taxon>
    </lineage>
</organism>
<dbReference type="AlphaFoldDB" id="A0A8D6PT11"/>
<protein>
    <submittedName>
        <fullName evidence="2">Uncharacterized protein</fullName>
    </submittedName>
</protein>
<dbReference type="EMBL" id="LR792632">
    <property type="protein sequence ID" value="CAB3288209.1"/>
    <property type="molecule type" value="Genomic_DNA"/>
</dbReference>
<keyword evidence="1" id="KW-0812">Transmembrane</keyword>
<evidence type="ECO:0000313" key="3">
    <source>
        <dbReference type="Proteomes" id="UP000679213"/>
    </source>
</evidence>